<dbReference type="Gene3D" id="2.160.20.10">
    <property type="entry name" value="Single-stranded right-handed beta-helix, Pectin lyase-like"/>
    <property type="match status" value="1"/>
</dbReference>
<dbReference type="InterPro" id="IPR006626">
    <property type="entry name" value="PbH1"/>
</dbReference>
<feature type="compositionally biased region" description="Pro residues" evidence="1">
    <location>
        <begin position="48"/>
        <end position="72"/>
    </location>
</feature>
<feature type="region of interest" description="Disordered" evidence="1">
    <location>
        <begin position="123"/>
        <end position="174"/>
    </location>
</feature>
<gene>
    <name evidence="2" type="ORF">SBD_1384</name>
</gene>
<dbReference type="InterPro" id="IPR012334">
    <property type="entry name" value="Pectin_lyas_fold"/>
</dbReference>
<dbReference type="EMBL" id="KB405057">
    <property type="protein sequence ID" value="EMF57222.1"/>
    <property type="molecule type" value="Genomic_DNA"/>
</dbReference>
<feature type="region of interest" description="Disordered" evidence="1">
    <location>
        <begin position="1"/>
        <end position="95"/>
    </location>
</feature>
<protein>
    <submittedName>
        <fullName evidence="2">Uncharacterized protein</fullName>
    </submittedName>
</protein>
<dbReference type="SUPFAM" id="SSF51126">
    <property type="entry name" value="Pectin lyase-like"/>
    <property type="match status" value="1"/>
</dbReference>
<evidence type="ECO:0000313" key="2">
    <source>
        <dbReference type="EMBL" id="EMF57222.1"/>
    </source>
</evidence>
<name>M3DK46_9ACTN</name>
<dbReference type="SMART" id="SM00710">
    <property type="entry name" value="PbH1"/>
    <property type="match status" value="6"/>
</dbReference>
<dbReference type="Proteomes" id="UP000030760">
    <property type="component" value="Unassembled WGS sequence"/>
</dbReference>
<evidence type="ECO:0000256" key="1">
    <source>
        <dbReference type="SAM" id="MobiDB-lite"/>
    </source>
</evidence>
<dbReference type="InterPro" id="IPR011050">
    <property type="entry name" value="Pectin_lyase_fold/virulence"/>
</dbReference>
<proteinExistence type="predicted"/>
<reference evidence="3" key="1">
    <citation type="journal article" date="2013" name="Genome Announc.">
        <title>Draft Genome Sequence of Streptomyces bottropensis ATCC 25435, a Bottromycin-Producing Actinomycete.</title>
        <authorList>
            <person name="Zhang H."/>
            <person name="Zhou W."/>
            <person name="Zhuang Y."/>
            <person name="Liang X."/>
            <person name="Liu T."/>
        </authorList>
    </citation>
    <scope>NUCLEOTIDE SEQUENCE [LARGE SCALE GENOMIC DNA]</scope>
    <source>
        <strain evidence="3">ATCC 25435</strain>
    </source>
</reference>
<feature type="compositionally biased region" description="Low complexity" evidence="1">
    <location>
        <begin position="153"/>
        <end position="168"/>
    </location>
</feature>
<evidence type="ECO:0000313" key="3">
    <source>
        <dbReference type="Proteomes" id="UP000030760"/>
    </source>
</evidence>
<organism evidence="2 3">
    <name type="scientific">Streptomyces bottropensis ATCC 25435</name>
    <dbReference type="NCBI Taxonomy" id="1054862"/>
    <lineage>
        <taxon>Bacteria</taxon>
        <taxon>Bacillati</taxon>
        <taxon>Actinomycetota</taxon>
        <taxon>Actinomycetes</taxon>
        <taxon>Kitasatosporales</taxon>
        <taxon>Streptomycetaceae</taxon>
        <taxon>Streptomyces</taxon>
    </lineage>
</organism>
<sequence length="473" mass="48648">MPFMSSEPPTPNEPSTPGEASTPGEPPTPSEPPMPGEPPRPGEASVPGEPPIPGVPPRPSEAPAPTGPPMPDAPHTSVQPLTASEPPAPERGSARQPALWLAGGAFLLALAALVVAVTRDGGSEPAEVTAGATTAGPRESVVSPTPDEPSVLPTRTAAPEAAPTEHATSGSVPDAAVTCPPASVKVSDATTLEQALAQARPGDSIALANGVYAGNFTAEASGTAEKPIFLCGSAGAVVDGGDTDDGYAFHLDRVSNWRLVGFTVRNAQKGVMADGVVGTVIQGLTVEQIGDEAIHLRNFSSDNMVRDNTIRDTGLRREKYGEGVYIGTAKSNWCTVSDCKTDASDRNVVLGNDIRDTTAESIDIKEGTSDGKVIDNTFDGSKLSGSHNNDSWVDVKGNGWLLQGNTGSNSPEDGFQTHKLVNGWGTGNIFKDNTANVDGPGYGFHLTSDGNKVTCDNKAKDAAEGLANVDCSS</sequence>
<dbReference type="AlphaFoldDB" id="M3DK46"/>
<accession>M3DK46</accession>
<feature type="compositionally biased region" description="Pro residues" evidence="1">
    <location>
        <begin position="24"/>
        <end position="41"/>
    </location>
</feature>